<dbReference type="Proteomes" id="UP001454036">
    <property type="component" value="Unassembled WGS sequence"/>
</dbReference>
<evidence type="ECO:0000313" key="2">
    <source>
        <dbReference type="EMBL" id="GAA0153043.1"/>
    </source>
</evidence>
<protein>
    <recommendedName>
        <fullName evidence="4">Zinc finger, CCHC-type</fullName>
    </recommendedName>
</protein>
<feature type="compositionally biased region" description="Polar residues" evidence="1">
    <location>
        <begin position="67"/>
        <end position="79"/>
    </location>
</feature>
<gene>
    <name evidence="2" type="ORF">LIER_11369</name>
</gene>
<accession>A0AAV3PPK8</accession>
<name>A0AAV3PPK8_LITER</name>
<evidence type="ECO:0000313" key="3">
    <source>
        <dbReference type="Proteomes" id="UP001454036"/>
    </source>
</evidence>
<evidence type="ECO:0000256" key="1">
    <source>
        <dbReference type="SAM" id="MobiDB-lite"/>
    </source>
</evidence>
<organism evidence="2 3">
    <name type="scientific">Lithospermum erythrorhizon</name>
    <name type="common">Purple gromwell</name>
    <name type="synonym">Lithospermum officinale var. erythrorhizon</name>
    <dbReference type="NCBI Taxonomy" id="34254"/>
    <lineage>
        <taxon>Eukaryota</taxon>
        <taxon>Viridiplantae</taxon>
        <taxon>Streptophyta</taxon>
        <taxon>Embryophyta</taxon>
        <taxon>Tracheophyta</taxon>
        <taxon>Spermatophyta</taxon>
        <taxon>Magnoliopsida</taxon>
        <taxon>eudicotyledons</taxon>
        <taxon>Gunneridae</taxon>
        <taxon>Pentapetalae</taxon>
        <taxon>asterids</taxon>
        <taxon>lamiids</taxon>
        <taxon>Boraginales</taxon>
        <taxon>Boraginaceae</taxon>
        <taxon>Boraginoideae</taxon>
        <taxon>Lithospermeae</taxon>
        <taxon>Lithospermum</taxon>
    </lineage>
</organism>
<comment type="caution">
    <text evidence="2">The sequence shown here is derived from an EMBL/GenBank/DDBJ whole genome shotgun (WGS) entry which is preliminary data.</text>
</comment>
<feature type="region of interest" description="Disordered" evidence="1">
    <location>
        <begin position="43"/>
        <end position="79"/>
    </location>
</feature>
<proteinExistence type="predicted"/>
<evidence type="ECO:0008006" key="4">
    <source>
        <dbReference type="Google" id="ProtNLM"/>
    </source>
</evidence>
<dbReference type="EMBL" id="BAABME010002103">
    <property type="protein sequence ID" value="GAA0153043.1"/>
    <property type="molecule type" value="Genomic_DNA"/>
</dbReference>
<sequence>MSVDELQSTLSLHERKFKRHMKEESDQVLQVESKFGAMQIENRLGTKTGRGKEVYRSKGPSNMRGKGNQQSKYRMLQMS</sequence>
<keyword evidence="3" id="KW-1185">Reference proteome</keyword>
<dbReference type="AlphaFoldDB" id="A0AAV3PPK8"/>
<reference evidence="2 3" key="1">
    <citation type="submission" date="2024-01" db="EMBL/GenBank/DDBJ databases">
        <title>The complete chloroplast genome sequence of Lithospermum erythrorhizon: insights into the phylogenetic relationship among Boraginaceae species and the maternal lineages of purple gromwells.</title>
        <authorList>
            <person name="Okada T."/>
            <person name="Watanabe K."/>
        </authorList>
    </citation>
    <scope>NUCLEOTIDE SEQUENCE [LARGE SCALE GENOMIC DNA]</scope>
</reference>